<gene>
    <name evidence="1" type="ORF">F3K02_14690</name>
</gene>
<dbReference type="PANTHER" id="PTHR13812:SF19">
    <property type="entry name" value="KETIMINE REDUCTASE MU-CRYSTALLIN"/>
    <property type="match status" value="1"/>
</dbReference>
<proteinExistence type="predicted"/>
<dbReference type="EMBL" id="VYGV01000012">
    <property type="protein sequence ID" value="NWF46487.1"/>
    <property type="molecule type" value="Genomic_DNA"/>
</dbReference>
<dbReference type="Proteomes" id="UP000545507">
    <property type="component" value="Unassembled WGS sequence"/>
</dbReference>
<name>A0A7Y8GYU4_9BURK</name>
<keyword evidence="2" id="KW-1185">Reference proteome</keyword>
<comment type="caution">
    <text evidence="1">The sequence shown here is derived from an EMBL/GenBank/DDBJ whole genome shotgun (WGS) entry which is preliminary data.</text>
</comment>
<evidence type="ECO:0000313" key="2">
    <source>
        <dbReference type="Proteomes" id="UP000545507"/>
    </source>
</evidence>
<dbReference type="Gene3D" id="3.30.1780.10">
    <property type="entry name" value="ornithine cyclodeaminase, domain 1"/>
    <property type="match status" value="1"/>
</dbReference>
<dbReference type="PANTHER" id="PTHR13812">
    <property type="entry name" value="KETIMINE REDUCTASE MU-CRYSTALLIN"/>
    <property type="match status" value="1"/>
</dbReference>
<dbReference type="RefSeq" id="WP_177136368.1">
    <property type="nucleotide sequence ID" value="NZ_JAGPWB010000027.1"/>
</dbReference>
<dbReference type="InterPro" id="IPR023401">
    <property type="entry name" value="ODC_N"/>
</dbReference>
<dbReference type="NCBIfam" id="NF005762">
    <property type="entry name" value="PRK07589.1"/>
    <property type="match status" value="1"/>
</dbReference>
<reference evidence="1 2" key="1">
    <citation type="submission" date="2019-09" db="EMBL/GenBank/DDBJ databases">
        <title>Hydrogenophaga aromatica sp. nov., isolated from a para-xylene-degrading enrichment culture.</title>
        <authorList>
            <person name="Tancsics A."/>
            <person name="Banerjee S."/>
        </authorList>
    </citation>
    <scope>NUCLEOTIDE SEQUENCE [LARGE SCALE GENOMIC DNA]</scope>
    <source>
        <strain evidence="1 2">D2P1</strain>
    </source>
</reference>
<dbReference type="Gene3D" id="3.40.50.720">
    <property type="entry name" value="NAD(P)-binding Rossmann-like Domain"/>
    <property type="match status" value="1"/>
</dbReference>
<sequence length="365" mass="39310">MKNTALTQFRDTGTLYLSAPEAAELVRRLGLPHCLQHMAQHIRADFLRWADFDKTARVAAHSKDGVIELMPVADDHRYSFKYVNGHPGNTRFGMSTVMAFGVLADVDTGAPLFLSELTLTTALRTAAMSALAAQTLARPDSRVMALIGNGAQSEFQALAFQHLVGITCLRVYDVDPAASAKLVANLQGSGLHITVCQSTAEAVKGADIVTTVTADKAMALILTPEMMEPGMHLNAVGGDCPGKTELHGDILDAAKVFVEYEPQSRVEGEIQHQPADFAVTELWQVLRGERAGRDSAEQVTVFDSVGFALEDFSALRFMMDSAVRLGMGERIALIPQLADPKNLFGMLAAPVSVSARLEQIATTAQ</sequence>
<dbReference type="InterPro" id="IPR036291">
    <property type="entry name" value="NAD(P)-bd_dom_sf"/>
</dbReference>
<dbReference type="AlphaFoldDB" id="A0A7Y8GYU4"/>
<dbReference type="Pfam" id="PF02423">
    <property type="entry name" value="OCD_Mu_crystall"/>
    <property type="match status" value="1"/>
</dbReference>
<dbReference type="InterPro" id="IPR003462">
    <property type="entry name" value="ODC_Mu_crystall"/>
</dbReference>
<protein>
    <submittedName>
        <fullName evidence="1">Ornithine cyclodeaminase</fullName>
    </submittedName>
</protein>
<organism evidence="1 2">
    <name type="scientific">Hydrogenophaga aromaticivorans</name>
    <dbReference type="NCBI Taxonomy" id="2610898"/>
    <lineage>
        <taxon>Bacteria</taxon>
        <taxon>Pseudomonadati</taxon>
        <taxon>Pseudomonadota</taxon>
        <taxon>Betaproteobacteria</taxon>
        <taxon>Burkholderiales</taxon>
        <taxon>Comamonadaceae</taxon>
        <taxon>Hydrogenophaga</taxon>
    </lineage>
</organism>
<accession>A0A7Y8GYU4</accession>
<evidence type="ECO:0000313" key="1">
    <source>
        <dbReference type="EMBL" id="NWF46487.1"/>
    </source>
</evidence>
<dbReference type="SUPFAM" id="SSF51735">
    <property type="entry name" value="NAD(P)-binding Rossmann-fold domains"/>
    <property type="match status" value="1"/>
</dbReference>